<comment type="caution">
    <text evidence="1">The sequence shown here is derived from an EMBL/GenBank/DDBJ whole genome shotgun (WGS) entry which is preliminary data.</text>
</comment>
<reference evidence="1" key="1">
    <citation type="submission" date="2021-03" db="EMBL/GenBank/DDBJ databases">
        <title>Draft genome sequence of rust myrtle Austropuccinia psidii MF-1, a brazilian biotype.</title>
        <authorList>
            <person name="Quecine M.C."/>
            <person name="Pachon D.M.R."/>
            <person name="Bonatelli M.L."/>
            <person name="Correr F.H."/>
            <person name="Franceschini L.M."/>
            <person name="Leite T.F."/>
            <person name="Margarido G.R.A."/>
            <person name="Almeida C.A."/>
            <person name="Ferrarezi J.A."/>
            <person name="Labate C.A."/>
        </authorList>
    </citation>
    <scope>NUCLEOTIDE SEQUENCE</scope>
    <source>
        <strain evidence="1">MF-1</strain>
    </source>
</reference>
<dbReference type="Gene3D" id="3.20.20.70">
    <property type="entry name" value="Aldolase class I"/>
    <property type="match status" value="1"/>
</dbReference>
<accession>A0A9Q3E188</accession>
<protein>
    <recommendedName>
        <fullName evidence="3">Alpha-galactosidase</fullName>
    </recommendedName>
</protein>
<dbReference type="AlphaFoldDB" id="A0A9Q3E188"/>
<evidence type="ECO:0008006" key="3">
    <source>
        <dbReference type="Google" id="ProtNLM"/>
    </source>
</evidence>
<evidence type="ECO:0000313" key="1">
    <source>
        <dbReference type="EMBL" id="MBW0510448.1"/>
    </source>
</evidence>
<dbReference type="OrthoDB" id="5795902at2759"/>
<proteinExistence type="predicted"/>
<dbReference type="InterPro" id="IPR013785">
    <property type="entry name" value="Aldolase_TIM"/>
</dbReference>
<gene>
    <name evidence="1" type="ORF">O181_050163</name>
</gene>
<evidence type="ECO:0000313" key="2">
    <source>
        <dbReference type="Proteomes" id="UP000765509"/>
    </source>
</evidence>
<dbReference type="Proteomes" id="UP000765509">
    <property type="component" value="Unassembled WGS sequence"/>
</dbReference>
<keyword evidence="2" id="KW-1185">Reference proteome</keyword>
<organism evidence="1 2">
    <name type="scientific">Austropuccinia psidii MF-1</name>
    <dbReference type="NCBI Taxonomy" id="1389203"/>
    <lineage>
        <taxon>Eukaryota</taxon>
        <taxon>Fungi</taxon>
        <taxon>Dikarya</taxon>
        <taxon>Basidiomycota</taxon>
        <taxon>Pucciniomycotina</taxon>
        <taxon>Pucciniomycetes</taxon>
        <taxon>Pucciniales</taxon>
        <taxon>Sphaerophragmiaceae</taxon>
        <taxon>Austropuccinia</taxon>
    </lineage>
</organism>
<sequence>MSGDIYDNFDRPEDRCPCQDSTTPCSFAGFHCSGLFEGCLNHWDTTDLIFIKVMNILKKAAGSRGFDRTCSKLEMVVSHAMNVSESSICLARSFFPIILVANESNFLEVTHFSMWALTKSPLILGNDIVTM</sequence>
<dbReference type="EMBL" id="AVOT02021567">
    <property type="protein sequence ID" value="MBW0510448.1"/>
    <property type="molecule type" value="Genomic_DNA"/>
</dbReference>
<name>A0A9Q3E188_9BASI</name>